<organism evidence="1 2">
    <name type="scientific">Orchesella dallaii</name>
    <dbReference type="NCBI Taxonomy" id="48710"/>
    <lineage>
        <taxon>Eukaryota</taxon>
        <taxon>Metazoa</taxon>
        <taxon>Ecdysozoa</taxon>
        <taxon>Arthropoda</taxon>
        <taxon>Hexapoda</taxon>
        <taxon>Collembola</taxon>
        <taxon>Entomobryomorpha</taxon>
        <taxon>Entomobryoidea</taxon>
        <taxon>Orchesellidae</taxon>
        <taxon>Orchesellinae</taxon>
        <taxon>Orchesella</taxon>
    </lineage>
</organism>
<evidence type="ECO:0000313" key="1">
    <source>
        <dbReference type="EMBL" id="CAL8131832.1"/>
    </source>
</evidence>
<proteinExistence type="predicted"/>
<accession>A0ABP1RNT7</accession>
<evidence type="ECO:0000313" key="2">
    <source>
        <dbReference type="Proteomes" id="UP001642540"/>
    </source>
</evidence>
<dbReference type="EMBL" id="CAXLJM020000090">
    <property type="protein sequence ID" value="CAL8131832.1"/>
    <property type="molecule type" value="Genomic_DNA"/>
</dbReference>
<name>A0ABP1RNT7_9HEXA</name>
<gene>
    <name evidence="1" type="ORF">ODALV1_LOCUS24345</name>
</gene>
<protein>
    <submittedName>
        <fullName evidence="1">Uncharacterized protein</fullName>
    </submittedName>
</protein>
<keyword evidence="2" id="KW-1185">Reference proteome</keyword>
<sequence length="193" mass="22692">MNPTAHNAEFKLSLNWEKYVRYFFDNKKPLHDQPSPDNLLKTRIVAAEDMIELDRGAYRHSNTFNVVIHQLEADYMEQLDLTRYLNAFLNLRYIFVASRSMYLYITADNWEHALGPAQKRELANWYPQLQVFPALKLILTLPQPNRCNRKEASITAICASYCTSAPRPVADFEKSLFNSDLYSLHHSLFWNWE</sequence>
<dbReference type="Proteomes" id="UP001642540">
    <property type="component" value="Unassembled WGS sequence"/>
</dbReference>
<comment type="caution">
    <text evidence="1">The sequence shown here is derived from an EMBL/GenBank/DDBJ whole genome shotgun (WGS) entry which is preliminary data.</text>
</comment>
<reference evidence="1 2" key="1">
    <citation type="submission" date="2024-08" db="EMBL/GenBank/DDBJ databases">
        <authorList>
            <person name="Cucini C."/>
            <person name="Frati F."/>
        </authorList>
    </citation>
    <scope>NUCLEOTIDE SEQUENCE [LARGE SCALE GENOMIC DNA]</scope>
</reference>